<dbReference type="InterPro" id="IPR013083">
    <property type="entry name" value="Znf_RING/FYVE/PHD"/>
</dbReference>
<proteinExistence type="inferred from homology"/>
<dbReference type="InterPro" id="IPR001841">
    <property type="entry name" value="Znf_RING"/>
</dbReference>
<evidence type="ECO:0000256" key="8">
    <source>
        <dbReference type="ARBA" id="ARBA00022786"/>
    </source>
</evidence>
<keyword evidence="8" id="KW-0833">Ubl conjugation pathway</keyword>
<keyword evidence="7 11" id="KW-0863">Zinc-finger</keyword>
<feature type="compositionally biased region" description="Basic and acidic residues" evidence="12">
    <location>
        <begin position="613"/>
        <end position="628"/>
    </location>
</feature>
<dbReference type="Gene3D" id="3.30.40.10">
    <property type="entry name" value="Zinc/RING finger domain, C3HC4 (zinc finger)"/>
    <property type="match status" value="1"/>
</dbReference>
<dbReference type="SUPFAM" id="SSF57850">
    <property type="entry name" value="RING/U-box"/>
    <property type="match status" value="2"/>
</dbReference>
<evidence type="ECO:0000256" key="5">
    <source>
        <dbReference type="ARBA" id="ARBA00022723"/>
    </source>
</evidence>
<feature type="compositionally biased region" description="Pro residues" evidence="12">
    <location>
        <begin position="545"/>
        <end position="567"/>
    </location>
</feature>
<feature type="domain" description="RING-type" evidence="13">
    <location>
        <begin position="186"/>
        <end position="231"/>
    </location>
</feature>
<evidence type="ECO:0000256" key="4">
    <source>
        <dbReference type="ARBA" id="ARBA00022679"/>
    </source>
</evidence>
<dbReference type="Proteomes" id="UP001274830">
    <property type="component" value="Unassembled WGS sequence"/>
</dbReference>
<gene>
    <name evidence="16" type="ORF">LTR78_010748</name>
</gene>
<evidence type="ECO:0000259" key="13">
    <source>
        <dbReference type="PROSITE" id="PS50089"/>
    </source>
</evidence>
<evidence type="ECO:0000256" key="10">
    <source>
        <dbReference type="ARBA" id="ARBA00044508"/>
    </source>
</evidence>
<feature type="domain" description="RWD" evidence="14">
    <location>
        <begin position="9"/>
        <end position="146"/>
    </location>
</feature>
<keyword evidence="17" id="KW-1185">Reference proteome</keyword>
<comment type="pathway">
    <text evidence="2">Protein modification; protein ubiquitination.</text>
</comment>
<dbReference type="InterPro" id="IPR002867">
    <property type="entry name" value="IBR_dom"/>
</dbReference>
<accession>A0AAE0TMD9</accession>
<evidence type="ECO:0000256" key="9">
    <source>
        <dbReference type="ARBA" id="ARBA00022833"/>
    </source>
</evidence>
<sequence length="648" mass="72875">MAEFDERVEELGSLEAIYPEIRIDHETCFATLELAVTPSTPLLVRFVPDKSPTAASPTYAQATVNAHVEHDVKLSHLPSLILQVLLPPSYPVDAPPKVLLSADHAWLRKEKLDELEVEAAKVWEEYGRCQILFAYIDFLQQAAERAFDIDQSAEGCLVLPASAEKTLVAFDEATELAVFNTGHYDCGICLEPKKGLACYKMKRCGHVFCLQCLQDFYNNAIMEGDVAVIRCLDPTCGVDPSGKKKRKRERTLHPRELLAMRIEEPVVRRYVEMKRKKKLEADKNTVWCPRTWCQGPAKSANYVPLPTDLTEYIASDDENSDNDAETRHDSTATTPPKKDPASGLDVDRLAVCEKCSLAFCRVCYMGWHGPFIRCFPRNAGDLTVEERASYNYIRRHTSPCPSCGSPTQKIHGCNHMTCFQCGSHFCYLCGAWLNKENPYIHFNTTGRECYQRLFDLEQGDEAAELLQGEEGREAGERFGGIRRFEMMALEVAREADERELAEMAGEDGEGEVDEATQRQRELRAAAWDVVVAEPIVVGLAQVQLNPPPQAPDPQPQPQPQARAPPPQRARRNPFPVRPGVGGAADAVRRHERAAAALPPRRRQAPHAALDDDDRFRGEIQRFLRMARDDTEDAWDSDELDEDDGRLQR</sequence>
<comment type="similarity">
    <text evidence="10">Belongs to the RBR family. RNF14 subfamily.</text>
</comment>
<feature type="domain" description="RING-type" evidence="15">
    <location>
        <begin position="182"/>
        <end position="453"/>
    </location>
</feature>
<dbReference type="FunFam" id="3.30.40.10:FF:000416">
    <property type="entry name" value="RBR-type E3 ubiquitin transferase"/>
    <property type="match status" value="1"/>
</dbReference>
<dbReference type="PROSITE" id="PS51873">
    <property type="entry name" value="TRIAD"/>
    <property type="match status" value="1"/>
</dbReference>
<dbReference type="SMART" id="SM00647">
    <property type="entry name" value="IBR"/>
    <property type="match status" value="2"/>
</dbReference>
<dbReference type="Pfam" id="PF22191">
    <property type="entry name" value="IBR_1"/>
    <property type="match status" value="1"/>
</dbReference>
<dbReference type="CDD" id="cd23134">
    <property type="entry name" value="RING-HC_ITT1-like"/>
    <property type="match status" value="1"/>
</dbReference>
<dbReference type="Pfam" id="PF01485">
    <property type="entry name" value="IBR"/>
    <property type="match status" value="1"/>
</dbReference>
<dbReference type="CDD" id="cd20354">
    <property type="entry name" value="Rcat_RBR_RNF14"/>
    <property type="match status" value="1"/>
</dbReference>
<protein>
    <recommendedName>
        <fullName evidence="3">RBR-type E3 ubiquitin transferase</fullName>
        <ecNumber evidence="3">2.3.2.31</ecNumber>
    </recommendedName>
</protein>
<evidence type="ECO:0000313" key="16">
    <source>
        <dbReference type="EMBL" id="KAK3669365.1"/>
    </source>
</evidence>
<dbReference type="InterPro" id="IPR016135">
    <property type="entry name" value="UBQ-conjugating_enzyme/RWD"/>
</dbReference>
<evidence type="ECO:0000256" key="12">
    <source>
        <dbReference type="SAM" id="MobiDB-lite"/>
    </source>
</evidence>
<evidence type="ECO:0000256" key="7">
    <source>
        <dbReference type="ARBA" id="ARBA00022771"/>
    </source>
</evidence>
<dbReference type="PROSITE" id="PS00518">
    <property type="entry name" value="ZF_RING_1"/>
    <property type="match status" value="1"/>
</dbReference>
<dbReference type="Gene3D" id="1.20.120.1750">
    <property type="match status" value="1"/>
</dbReference>
<dbReference type="EC" id="2.3.2.31" evidence="3"/>
<keyword evidence="6" id="KW-0677">Repeat</keyword>
<dbReference type="Pfam" id="PF05773">
    <property type="entry name" value="RWD"/>
    <property type="match status" value="1"/>
</dbReference>
<dbReference type="Gene3D" id="3.10.110.10">
    <property type="entry name" value="Ubiquitin Conjugating Enzyme"/>
    <property type="match status" value="1"/>
</dbReference>
<dbReference type="EMBL" id="JAUTXT010000088">
    <property type="protein sequence ID" value="KAK3669365.1"/>
    <property type="molecule type" value="Genomic_DNA"/>
</dbReference>
<dbReference type="AlphaFoldDB" id="A0AAE0TMD9"/>
<evidence type="ECO:0000259" key="15">
    <source>
        <dbReference type="PROSITE" id="PS51873"/>
    </source>
</evidence>
<comment type="caution">
    <text evidence="16">The sequence shown here is derived from an EMBL/GenBank/DDBJ whole genome shotgun (WGS) entry which is preliminary data.</text>
</comment>
<feature type="region of interest" description="Disordered" evidence="12">
    <location>
        <begin position="543"/>
        <end position="648"/>
    </location>
</feature>
<evidence type="ECO:0000256" key="3">
    <source>
        <dbReference type="ARBA" id="ARBA00012251"/>
    </source>
</evidence>
<dbReference type="CDD" id="cd23820">
    <property type="entry name" value="RWD_RNF14"/>
    <property type="match status" value="1"/>
</dbReference>
<dbReference type="PROSITE" id="PS50908">
    <property type="entry name" value="RWD"/>
    <property type="match status" value="1"/>
</dbReference>
<keyword evidence="4" id="KW-0808">Transferase</keyword>
<dbReference type="InterPro" id="IPR006575">
    <property type="entry name" value="RWD_dom"/>
</dbReference>
<dbReference type="GO" id="GO:0016567">
    <property type="term" value="P:protein ubiquitination"/>
    <property type="evidence" value="ECO:0007669"/>
    <property type="project" value="InterPro"/>
</dbReference>
<dbReference type="InterPro" id="IPR031127">
    <property type="entry name" value="E3_UB_ligase_RBR"/>
</dbReference>
<keyword evidence="5" id="KW-0479">Metal-binding</keyword>
<dbReference type="InterPro" id="IPR017907">
    <property type="entry name" value="Znf_RING_CS"/>
</dbReference>
<feature type="compositionally biased region" description="Acidic residues" evidence="12">
    <location>
        <begin position="629"/>
        <end position="648"/>
    </location>
</feature>
<dbReference type="SUPFAM" id="SSF54495">
    <property type="entry name" value="UBC-like"/>
    <property type="match status" value="1"/>
</dbReference>
<dbReference type="PROSITE" id="PS50089">
    <property type="entry name" value="ZF_RING_2"/>
    <property type="match status" value="1"/>
</dbReference>
<name>A0AAE0TMD9_9PEZI</name>
<evidence type="ECO:0000256" key="6">
    <source>
        <dbReference type="ARBA" id="ARBA00022737"/>
    </source>
</evidence>
<evidence type="ECO:0000313" key="17">
    <source>
        <dbReference type="Proteomes" id="UP001274830"/>
    </source>
</evidence>
<dbReference type="InterPro" id="IPR044066">
    <property type="entry name" value="TRIAD_supradom"/>
</dbReference>
<dbReference type="GO" id="GO:0061630">
    <property type="term" value="F:ubiquitin protein ligase activity"/>
    <property type="evidence" value="ECO:0007669"/>
    <property type="project" value="UniProtKB-EC"/>
</dbReference>
<dbReference type="SMART" id="SM00591">
    <property type="entry name" value="RWD"/>
    <property type="match status" value="1"/>
</dbReference>
<keyword evidence="9" id="KW-0862">Zinc</keyword>
<evidence type="ECO:0000256" key="11">
    <source>
        <dbReference type="PROSITE-ProRule" id="PRU00175"/>
    </source>
</evidence>
<dbReference type="GO" id="GO:0008270">
    <property type="term" value="F:zinc ion binding"/>
    <property type="evidence" value="ECO:0007669"/>
    <property type="project" value="UniProtKB-KW"/>
</dbReference>
<evidence type="ECO:0000256" key="2">
    <source>
        <dbReference type="ARBA" id="ARBA00004906"/>
    </source>
</evidence>
<feature type="region of interest" description="Disordered" evidence="12">
    <location>
        <begin position="315"/>
        <end position="342"/>
    </location>
</feature>
<dbReference type="PANTHER" id="PTHR11685">
    <property type="entry name" value="RBR FAMILY RING FINGER AND IBR DOMAIN-CONTAINING"/>
    <property type="match status" value="1"/>
</dbReference>
<organism evidence="16 17">
    <name type="scientific">Recurvomyces mirabilis</name>
    <dbReference type="NCBI Taxonomy" id="574656"/>
    <lineage>
        <taxon>Eukaryota</taxon>
        <taxon>Fungi</taxon>
        <taxon>Dikarya</taxon>
        <taxon>Ascomycota</taxon>
        <taxon>Pezizomycotina</taxon>
        <taxon>Dothideomycetes</taxon>
        <taxon>Dothideomycetidae</taxon>
        <taxon>Mycosphaerellales</taxon>
        <taxon>Teratosphaeriaceae</taxon>
        <taxon>Recurvomyces</taxon>
    </lineage>
</organism>
<feature type="compositionally biased region" description="Basic and acidic residues" evidence="12">
    <location>
        <begin position="324"/>
        <end position="342"/>
    </location>
</feature>
<evidence type="ECO:0000259" key="14">
    <source>
        <dbReference type="PROSITE" id="PS50908"/>
    </source>
</evidence>
<dbReference type="InterPro" id="IPR047548">
    <property type="entry name" value="Rcat_RBR_RNF14"/>
</dbReference>
<comment type="catalytic activity">
    <reaction evidence="1">
        <text>[E2 ubiquitin-conjugating enzyme]-S-ubiquitinyl-L-cysteine + [acceptor protein]-L-lysine = [E2 ubiquitin-conjugating enzyme]-L-cysteine + [acceptor protein]-N(6)-ubiquitinyl-L-lysine.</text>
        <dbReference type="EC" id="2.3.2.31"/>
    </reaction>
</comment>
<evidence type="ECO:0000256" key="1">
    <source>
        <dbReference type="ARBA" id="ARBA00001798"/>
    </source>
</evidence>
<reference evidence="16" key="1">
    <citation type="submission" date="2023-07" db="EMBL/GenBank/DDBJ databases">
        <title>Black Yeasts Isolated from many extreme environments.</title>
        <authorList>
            <person name="Coleine C."/>
            <person name="Stajich J.E."/>
            <person name="Selbmann L."/>
        </authorList>
    </citation>
    <scope>NUCLEOTIDE SEQUENCE</scope>
    <source>
        <strain evidence="16">CCFEE 5485</strain>
    </source>
</reference>